<feature type="domain" description="Mycothiol-dependent maleylpyruvate isomerase metal-binding" evidence="1">
    <location>
        <begin position="12"/>
        <end position="126"/>
    </location>
</feature>
<dbReference type="InterPro" id="IPR034660">
    <property type="entry name" value="DinB/YfiT-like"/>
</dbReference>
<comment type="caution">
    <text evidence="2">The sequence shown here is derived from an EMBL/GenBank/DDBJ whole genome shotgun (WGS) entry which is preliminary data.</text>
</comment>
<dbReference type="InterPro" id="IPR017517">
    <property type="entry name" value="Maleyloyr_isom"/>
</dbReference>
<reference evidence="2 3" key="1">
    <citation type="submission" date="2018-07" db="EMBL/GenBank/DDBJ databases">
        <title>Genome sequence of Rhodococcus rhodnii ATCC 35071 from Rhodnius prolixus.</title>
        <authorList>
            <person name="Patel V."/>
            <person name="Vogel K.J."/>
        </authorList>
    </citation>
    <scope>NUCLEOTIDE SEQUENCE [LARGE SCALE GENOMIC DNA]</scope>
    <source>
        <strain evidence="2 3">ATCC 35071</strain>
    </source>
</reference>
<name>A0A6P2CIM3_9NOCA</name>
<dbReference type="NCBIfam" id="TIGR03083">
    <property type="entry name" value="maleylpyruvate isomerase family mycothiol-dependent enzyme"/>
    <property type="match status" value="1"/>
</dbReference>
<dbReference type="InterPro" id="IPR017520">
    <property type="entry name" value="CHP03086"/>
</dbReference>
<dbReference type="SUPFAM" id="SSF109854">
    <property type="entry name" value="DinB/YfiT-like putative metalloenzymes"/>
    <property type="match status" value="1"/>
</dbReference>
<dbReference type="NCBIfam" id="TIGR03086">
    <property type="entry name" value="TIGR03086 family metal-binding protein"/>
    <property type="match status" value="1"/>
</dbReference>
<sequence length="186" mass="20507">MGYDWISLQTLARDEFTRRLDAVTDWNAPTPDTDWTVLDLAVHVTTEQQWVPPLLAGRTVARARREIAPLHGDLSREWERYASAATDAWATTPPENPVHLSFGTVTAEFYLRQQTSDITVHAWDLARAIGGDTTLDPVLAAAVWEDLRDQADALAASGLFAPPVPVPDDAPVQDRLLALTGRDPSQ</sequence>
<evidence type="ECO:0000259" key="1">
    <source>
        <dbReference type="Pfam" id="PF11716"/>
    </source>
</evidence>
<dbReference type="EMBL" id="QRCM01000001">
    <property type="protein sequence ID" value="TXG92485.1"/>
    <property type="molecule type" value="Genomic_DNA"/>
</dbReference>
<dbReference type="Proteomes" id="UP000471120">
    <property type="component" value="Unassembled WGS sequence"/>
</dbReference>
<dbReference type="Gene3D" id="1.20.120.450">
    <property type="entry name" value="dinb family like domain"/>
    <property type="match status" value="1"/>
</dbReference>
<accession>A0A6P2CIM3</accession>
<dbReference type="AlphaFoldDB" id="A0A6P2CIM3"/>
<dbReference type="Pfam" id="PF11716">
    <property type="entry name" value="MDMPI_N"/>
    <property type="match status" value="1"/>
</dbReference>
<proteinExistence type="predicted"/>
<evidence type="ECO:0000313" key="2">
    <source>
        <dbReference type="EMBL" id="TXG92485.1"/>
    </source>
</evidence>
<dbReference type="GO" id="GO:0046872">
    <property type="term" value="F:metal ion binding"/>
    <property type="evidence" value="ECO:0007669"/>
    <property type="project" value="InterPro"/>
</dbReference>
<evidence type="ECO:0000313" key="3">
    <source>
        <dbReference type="Proteomes" id="UP000471120"/>
    </source>
</evidence>
<protein>
    <submittedName>
        <fullName evidence="2">TIGR03086 family protein</fullName>
    </submittedName>
</protein>
<organism evidence="2 3">
    <name type="scientific">Rhodococcus rhodnii</name>
    <dbReference type="NCBI Taxonomy" id="38312"/>
    <lineage>
        <taxon>Bacteria</taxon>
        <taxon>Bacillati</taxon>
        <taxon>Actinomycetota</taxon>
        <taxon>Actinomycetes</taxon>
        <taxon>Mycobacteriales</taxon>
        <taxon>Nocardiaceae</taxon>
        <taxon>Rhodococcus</taxon>
    </lineage>
</organism>
<dbReference type="RefSeq" id="WP_010839399.1">
    <property type="nucleotide sequence ID" value="NZ_QRCM01000001.1"/>
</dbReference>
<dbReference type="InterPro" id="IPR024344">
    <property type="entry name" value="MDMPI_metal-binding"/>
</dbReference>
<gene>
    <name evidence="2" type="ORF">DW322_06745</name>
</gene>